<keyword evidence="3" id="KW-1185">Reference proteome</keyword>
<comment type="caution">
    <text evidence="2">The sequence shown here is derived from an EMBL/GenBank/DDBJ whole genome shotgun (WGS) entry which is preliminary data.</text>
</comment>
<organism evidence="2 3">
    <name type="scientific">Actinocrispum wychmicini</name>
    <dbReference type="NCBI Taxonomy" id="1213861"/>
    <lineage>
        <taxon>Bacteria</taxon>
        <taxon>Bacillati</taxon>
        <taxon>Actinomycetota</taxon>
        <taxon>Actinomycetes</taxon>
        <taxon>Pseudonocardiales</taxon>
        <taxon>Pseudonocardiaceae</taxon>
        <taxon>Actinocrispum</taxon>
    </lineage>
</organism>
<feature type="region of interest" description="Disordered" evidence="1">
    <location>
        <begin position="114"/>
        <end position="161"/>
    </location>
</feature>
<evidence type="ECO:0000313" key="2">
    <source>
        <dbReference type="EMBL" id="TCO54791.1"/>
    </source>
</evidence>
<feature type="compositionally biased region" description="Low complexity" evidence="1">
    <location>
        <begin position="114"/>
        <end position="126"/>
    </location>
</feature>
<reference evidence="2 3" key="1">
    <citation type="submission" date="2019-03" db="EMBL/GenBank/DDBJ databases">
        <title>Genomic Encyclopedia of Type Strains, Phase IV (KMG-IV): sequencing the most valuable type-strain genomes for metagenomic binning, comparative biology and taxonomic classification.</title>
        <authorList>
            <person name="Goeker M."/>
        </authorList>
    </citation>
    <scope>NUCLEOTIDE SEQUENCE [LARGE SCALE GENOMIC DNA]</scope>
    <source>
        <strain evidence="2 3">DSM 45934</strain>
    </source>
</reference>
<sequence>MTGEKIEADTELMTVFSQQVAVPNIPAPLTQRLGSPPKLTGLLEGIGMSLLDKAATVEVNAYLLKVTDEVHGYATKVGQAAATYTAADFASAAKLVGSGAKLANQVVSLVKQGAGTSTGTDKSGTGDQTGGDHPSVDKPGGDKASGTLTGLFPDADPHPAV</sequence>
<name>A0A4R2J6V6_9PSEU</name>
<protein>
    <submittedName>
        <fullName evidence="2">Uncharacterized protein</fullName>
    </submittedName>
</protein>
<dbReference type="EMBL" id="SLWS01000008">
    <property type="protein sequence ID" value="TCO54791.1"/>
    <property type="molecule type" value="Genomic_DNA"/>
</dbReference>
<dbReference type="Proteomes" id="UP000295680">
    <property type="component" value="Unassembled WGS sequence"/>
</dbReference>
<dbReference type="OrthoDB" id="3631936at2"/>
<evidence type="ECO:0000313" key="3">
    <source>
        <dbReference type="Proteomes" id="UP000295680"/>
    </source>
</evidence>
<gene>
    <name evidence="2" type="ORF">EV192_10879</name>
</gene>
<dbReference type="RefSeq" id="WP_132122584.1">
    <property type="nucleotide sequence ID" value="NZ_SLWS01000008.1"/>
</dbReference>
<dbReference type="AlphaFoldDB" id="A0A4R2J6V6"/>
<evidence type="ECO:0000256" key="1">
    <source>
        <dbReference type="SAM" id="MobiDB-lite"/>
    </source>
</evidence>
<proteinExistence type="predicted"/>
<accession>A0A4R2J6V6</accession>